<comment type="caution">
    <text evidence="3">The sequence shown here is derived from an EMBL/GenBank/DDBJ whole genome shotgun (WGS) entry which is preliminary data.</text>
</comment>
<evidence type="ECO:0000259" key="2">
    <source>
        <dbReference type="Pfam" id="PF07811"/>
    </source>
</evidence>
<sequence>MKSFRQSLIRDEQGVVALEFVLVLPFLLMILFGIIDMSLLLCDKAIITNASREAARAGIVLQSPRVPASTVRSVATTYAQNSLVSGGTSSTSPTVTVDQSQGTNSGNPLKVTVSYTYTGLVLGSAFSALTGPITITAQTVMKYE</sequence>
<dbReference type="Proteomes" id="UP000054870">
    <property type="component" value="Unassembled WGS sequence"/>
</dbReference>
<feature type="transmembrane region" description="Helical" evidence="1">
    <location>
        <begin position="20"/>
        <end position="42"/>
    </location>
</feature>
<dbReference type="EMBL" id="FCOF02000095">
    <property type="protein sequence ID" value="SAK97171.1"/>
    <property type="molecule type" value="Genomic_DNA"/>
</dbReference>
<reference evidence="3" key="1">
    <citation type="submission" date="2016-01" db="EMBL/GenBank/DDBJ databases">
        <authorList>
            <person name="Peeters C."/>
        </authorList>
    </citation>
    <scope>NUCLEOTIDE SEQUENCE [LARGE SCALE GENOMIC DNA]</scope>
    <source>
        <strain evidence="3">LMG 29318</strain>
    </source>
</reference>
<dbReference type="OrthoDB" id="6165442at2"/>
<keyword evidence="1" id="KW-0812">Transmembrane</keyword>
<proteinExistence type="predicted"/>
<dbReference type="InterPro" id="IPR012495">
    <property type="entry name" value="TadE-like_dom"/>
</dbReference>
<accession>A0A158DRC3</accession>
<keyword evidence="1" id="KW-0472">Membrane</keyword>
<gene>
    <name evidence="3" type="ORF">AWB75_07089</name>
</gene>
<name>A0A158DRC3_9BURK</name>
<protein>
    <submittedName>
        <fullName evidence="3">TadE family protein</fullName>
    </submittedName>
</protein>
<dbReference type="Pfam" id="PF07811">
    <property type="entry name" value="TadE"/>
    <property type="match status" value="1"/>
</dbReference>
<dbReference type="AlphaFoldDB" id="A0A158DRC3"/>
<evidence type="ECO:0000256" key="1">
    <source>
        <dbReference type="SAM" id="Phobius"/>
    </source>
</evidence>
<feature type="domain" description="TadE-like" evidence="2">
    <location>
        <begin position="14"/>
        <end position="56"/>
    </location>
</feature>
<keyword evidence="4" id="KW-1185">Reference proteome</keyword>
<evidence type="ECO:0000313" key="4">
    <source>
        <dbReference type="Proteomes" id="UP000054870"/>
    </source>
</evidence>
<organism evidence="3 4">
    <name type="scientific">Caballeronia catudaia</name>
    <dbReference type="NCBI Taxonomy" id="1777136"/>
    <lineage>
        <taxon>Bacteria</taxon>
        <taxon>Pseudomonadati</taxon>
        <taxon>Pseudomonadota</taxon>
        <taxon>Betaproteobacteria</taxon>
        <taxon>Burkholderiales</taxon>
        <taxon>Burkholderiaceae</taxon>
        <taxon>Caballeronia</taxon>
    </lineage>
</organism>
<dbReference type="RefSeq" id="WP_061128658.1">
    <property type="nucleotide sequence ID" value="NZ_FCOF02000095.1"/>
</dbReference>
<keyword evidence="1" id="KW-1133">Transmembrane helix</keyword>
<evidence type="ECO:0000313" key="3">
    <source>
        <dbReference type="EMBL" id="SAK97171.1"/>
    </source>
</evidence>